<dbReference type="EMBL" id="HBIW01021631">
    <property type="protein sequence ID" value="CAE0703197.1"/>
    <property type="molecule type" value="Transcribed_RNA"/>
</dbReference>
<dbReference type="GO" id="GO:0005783">
    <property type="term" value="C:endoplasmic reticulum"/>
    <property type="evidence" value="ECO:0007669"/>
    <property type="project" value="TreeGrafter"/>
</dbReference>
<keyword evidence="1" id="KW-0436">Ligase</keyword>
<dbReference type="Pfam" id="PF00501">
    <property type="entry name" value="AMP-binding"/>
    <property type="match status" value="1"/>
</dbReference>
<dbReference type="Pfam" id="PF23562">
    <property type="entry name" value="AMP-binding_C_3"/>
    <property type="match status" value="1"/>
</dbReference>
<proteinExistence type="predicted"/>
<dbReference type="PROSITE" id="PS00455">
    <property type="entry name" value="AMP_BINDING"/>
    <property type="match status" value="1"/>
</dbReference>
<dbReference type="InterPro" id="IPR042099">
    <property type="entry name" value="ANL_N_sf"/>
</dbReference>
<evidence type="ECO:0000259" key="5">
    <source>
        <dbReference type="Pfam" id="PF00501"/>
    </source>
</evidence>
<name>A0A7S4EC24_9STRA</name>
<keyword evidence="3" id="KW-0443">Lipid metabolism</keyword>
<dbReference type="PANTHER" id="PTHR43272">
    <property type="entry name" value="LONG-CHAIN-FATTY-ACID--COA LIGASE"/>
    <property type="match status" value="1"/>
</dbReference>
<keyword evidence="8" id="KW-1185">Reference proteome</keyword>
<evidence type="ECO:0000313" key="8">
    <source>
        <dbReference type="Proteomes" id="UP000789595"/>
    </source>
</evidence>
<dbReference type="AlphaFoldDB" id="A0A7S4EC24"/>
<reference evidence="6" key="1">
    <citation type="submission" date="2021-01" db="EMBL/GenBank/DDBJ databases">
        <authorList>
            <person name="Corre E."/>
            <person name="Pelletier E."/>
            <person name="Niang G."/>
            <person name="Scheremetjew M."/>
            <person name="Finn R."/>
            <person name="Kale V."/>
            <person name="Holt S."/>
            <person name="Cochrane G."/>
            <person name="Meng A."/>
            <person name="Brown T."/>
            <person name="Cohen L."/>
        </authorList>
    </citation>
    <scope>NUCLEOTIDE SEQUENCE</scope>
    <source>
        <strain evidence="6">CCMP1756</strain>
    </source>
</reference>
<dbReference type="GO" id="GO:0016020">
    <property type="term" value="C:membrane"/>
    <property type="evidence" value="ECO:0007669"/>
    <property type="project" value="TreeGrafter"/>
</dbReference>
<evidence type="ECO:0000256" key="2">
    <source>
        <dbReference type="ARBA" id="ARBA00022832"/>
    </source>
</evidence>
<feature type="domain" description="AMP-dependent synthetase/ligase" evidence="5">
    <location>
        <begin position="56"/>
        <end position="462"/>
    </location>
</feature>
<dbReference type="Proteomes" id="UP000789595">
    <property type="component" value="Unassembled WGS sequence"/>
</dbReference>
<evidence type="ECO:0000313" key="7">
    <source>
        <dbReference type="EMBL" id="CAH0373124.1"/>
    </source>
</evidence>
<dbReference type="OrthoDB" id="3633556at2759"/>
<keyword evidence="2" id="KW-0276">Fatty acid metabolism</keyword>
<dbReference type="InterPro" id="IPR045851">
    <property type="entry name" value="AMP-bd_C_sf"/>
</dbReference>
<evidence type="ECO:0000256" key="3">
    <source>
        <dbReference type="ARBA" id="ARBA00023098"/>
    </source>
</evidence>
<evidence type="ECO:0000256" key="1">
    <source>
        <dbReference type="ARBA" id="ARBA00022598"/>
    </source>
</evidence>
<dbReference type="SUPFAM" id="SSF56801">
    <property type="entry name" value="Acetyl-CoA synthetase-like"/>
    <property type="match status" value="1"/>
</dbReference>
<evidence type="ECO:0000313" key="6">
    <source>
        <dbReference type="EMBL" id="CAE0703197.1"/>
    </source>
</evidence>
<dbReference type="InterPro" id="IPR020845">
    <property type="entry name" value="AMP-binding_CS"/>
</dbReference>
<protein>
    <recommendedName>
        <fullName evidence="5">AMP-dependent synthetase/ligase domain-containing protein</fullName>
    </recommendedName>
</protein>
<dbReference type="Gene3D" id="3.40.50.12780">
    <property type="entry name" value="N-terminal domain of ligase-like"/>
    <property type="match status" value="1"/>
</dbReference>
<dbReference type="Gene3D" id="3.30.300.30">
    <property type="match status" value="1"/>
</dbReference>
<dbReference type="GO" id="GO:0004467">
    <property type="term" value="F:long-chain fatty acid-CoA ligase activity"/>
    <property type="evidence" value="ECO:0007669"/>
    <property type="project" value="UniProtKB-EC"/>
</dbReference>
<dbReference type="PANTHER" id="PTHR43272:SF32">
    <property type="entry name" value="AMP-DEPENDENT SYNTHETASE_LIGASE DOMAIN-CONTAINING PROTEIN"/>
    <property type="match status" value="1"/>
</dbReference>
<evidence type="ECO:0000256" key="4">
    <source>
        <dbReference type="ARBA" id="ARBA00024484"/>
    </source>
</evidence>
<organism evidence="6">
    <name type="scientific">Pelagomonas calceolata</name>
    <dbReference type="NCBI Taxonomy" id="35677"/>
    <lineage>
        <taxon>Eukaryota</taxon>
        <taxon>Sar</taxon>
        <taxon>Stramenopiles</taxon>
        <taxon>Ochrophyta</taxon>
        <taxon>Pelagophyceae</taxon>
        <taxon>Pelagomonadales</taxon>
        <taxon>Pelagomonadaceae</taxon>
        <taxon>Pelagomonas</taxon>
    </lineage>
</organism>
<reference evidence="7" key="2">
    <citation type="submission" date="2021-11" db="EMBL/GenBank/DDBJ databases">
        <authorList>
            <consortium name="Genoscope - CEA"/>
            <person name="William W."/>
        </authorList>
    </citation>
    <scope>NUCLEOTIDE SEQUENCE</scope>
</reference>
<accession>A0A7S4EC24</accession>
<sequence length="643" mass="69356">MPSSRLKTTAAVWGGVGLAAITIRALKRWRNRKREERIAKQGGRLPDCPTVVHALAKRATETPDAVALVACDGTQYTWAQYDNESSAFARSLIELGEKQGVAVHAFNEPRWFFAALGALKAGWTVSGIYTTNTYEQAAHIIRTSGVRVLVLESTKQLSTTYKSVFNDFPGLKVVLLDATQTSKVRPALAYDSFVRRGGARLSITASSSDVASLVYTSGTTGNPKAVELTHNSVREVCAMMHARIPLDERTRLVSYLPLSHIAAMGIDVYSAIYCGAQVHFADAMALKGSLKNTLLQCRPTLFFGVPRVWEKMAAAMQSKAKEAYAASKAKKAIGTAAKKVGGLWWHEHTPEIFRVVLAAPFGLFKILAYKKVRKACGLDRCTLLYTGAAPLSEATQRYLRSLDMPLLEVFGMSESCGAIAVCGPLDGARPVGACGRPLPRGEVEIGGDGEVLWRGGNVMRGYRGLRKATDEAVDPSSRQLHTGDLGEIDGDGYLRITGRKKDLIITAGGENVAPTPIENVLCSLIPRCGHVVLIGDRKKYLAALVAPSDDTTKPPSADDISAALETYNKSHAKSRAQTVQKCRVLDRCFSVDGGELTPTMKVKRAAVIKTYSEDVDALYATSSLVSYSTENILDVAAAARAAP</sequence>
<comment type="catalytic activity">
    <reaction evidence="4">
        <text>a long-chain fatty acid + ATP + CoA = a long-chain fatty acyl-CoA + AMP + diphosphate</text>
        <dbReference type="Rhea" id="RHEA:15421"/>
        <dbReference type="ChEBI" id="CHEBI:30616"/>
        <dbReference type="ChEBI" id="CHEBI:33019"/>
        <dbReference type="ChEBI" id="CHEBI:57287"/>
        <dbReference type="ChEBI" id="CHEBI:57560"/>
        <dbReference type="ChEBI" id="CHEBI:83139"/>
        <dbReference type="ChEBI" id="CHEBI:456215"/>
        <dbReference type="EC" id="6.2.1.3"/>
    </reaction>
    <physiologicalReaction direction="left-to-right" evidence="4">
        <dbReference type="Rhea" id="RHEA:15422"/>
    </physiologicalReaction>
</comment>
<gene>
    <name evidence="6" type="ORF">PCAL00307_LOCUS18644</name>
    <name evidence="7" type="ORF">PECAL_4P02990</name>
</gene>
<dbReference type="InterPro" id="IPR000873">
    <property type="entry name" value="AMP-dep_synth/lig_dom"/>
</dbReference>
<dbReference type="EMBL" id="CAKKNE010000004">
    <property type="protein sequence ID" value="CAH0373124.1"/>
    <property type="molecule type" value="Genomic_DNA"/>
</dbReference>